<dbReference type="PANTHER" id="PTHR11575">
    <property type="entry name" value="5'-NUCLEOTIDASE-RELATED"/>
    <property type="match status" value="1"/>
</dbReference>
<dbReference type="OrthoDB" id="4762412at2"/>
<evidence type="ECO:0000256" key="1">
    <source>
        <dbReference type="SAM" id="SignalP"/>
    </source>
</evidence>
<dbReference type="EMBL" id="AMEP01000142">
    <property type="protein sequence ID" value="EKX97290.1"/>
    <property type="molecule type" value="Genomic_DNA"/>
</dbReference>
<dbReference type="Pfam" id="PF02872">
    <property type="entry name" value="5_nucleotid_C"/>
    <property type="match status" value="1"/>
</dbReference>
<dbReference type="GO" id="GO:0009166">
    <property type="term" value="P:nucleotide catabolic process"/>
    <property type="evidence" value="ECO:0007669"/>
    <property type="project" value="InterPro"/>
</dbReference>
<sequence length="257" mass="28154">MKKKTFVSILLTILLFSGSCSSHHTLTSIERSRILIDQRYDATTDKGATAFLTPYKHKVDSMMAPVVARANQYMAPGRPESLLSNLLADILMVAAQPFNEQPDFSVYNIGGMRAAIAKGDITVGDVLNVAPFENKICFVTLNGSKVIELFEQIAQRGGEAVSSTVKMVITHDGKLKQATINGKKINSEAQYRIATIDYVVQGNDGMKAFIHGTNLVSPQTEKNNLRNIITNYFRQLSAQGKTVTSQLDGRISIAPNE</sequence>
<evidence type="ECO:0000313" key="4">
    <source>
        <dbReference type="Proteomes" id="UP000010433"/>
    </source>
</evidence>
<feature type="domain" description="5'-Nucleotidase C-terminal" evidence="2">
    <location>
        <begin position="78"/>
        <end position="209"/>
    </location>
</feature>
<dbReference type="AlphaFoldDB" id="L1N1S8"/>
<evidence type="ECO:0000313" key="3">
    <source>
        <dbReference type="EMBL" id="EKX97290.1"/>
    </source>
</evidence>
<protein>
    <submittedName>
        <fullName evidence="3">5'-nucleotidase protein</fullName>
    </submittedName>
</protein>
<dbReference type="GO" id="GO:0030288">
    <property type="term" value="C:outer membrane-bounded periplasmic space"/>
    <property type="evidence" value="ECO:0007669"/>
    <property type="project" value="TreeGrafter"/>
</dbReference>
<gene>
    <name evidence="3" type="ORF">HMPREF9151_02208</name>
</gene>
<dbReference type="PROSITE" id="PS51257">
    <property type="entry name" value="PROKAR_LIPOPROTEIN"/>
    <property type="match status" value="1"/>
</dbReference>
<name>L1N1S8_9BACT</name>
<dbReference type="PRINTS" id="PR01607">
    <property type="entry name" value="APYRASEFAMLY"/>
</dbReference>
<keyword evidence="4" id="KW-1185">Reference proteome</keyword>
<evidence type="ECO:0000259" key="2">
    <source>
        <dbReference type="Pfam" id="PF02872"/>
    </source>
</evidence>
<dbReference type="RefSeq" id="WP_009161069.1">
    <property type="nucleotide sequence ID" value="NZ_KB290960.1"/>
</dbReference>
<dbReference type="STRING" id="1127699.HMPREF9151_02208"/>
<reference evidence="3 4" key="1">
    <citation type="submission" date="2012-05" db="EMBL/GenBank/DDBJ databases">
        <authorList>
            <person name="Weinstock G."/>
            <person name="Sodergren E."/>
            <person name="Lobos E.A."/>
            <person name="Fulton L."/>
            <person name="Fulton R."/>
            <person name="Courtney L."/>
            <person name="Fronick C."/>
            <person name="O'Laughlin M."/>
            <person name="Godfrey J."/>
            <person name="Wilson R.M."/>
            <person name="Miner T."/>
            <person name="Farmer C."/>
            <person name="Delehaunty K."/>
            <person name="Cordes M."/>
            <person name="Minx P."/>
            <person name="Tomlinson C."/>
            <person name="Chen J."/>
            <person name="Wollam A."/>
            <person name="Pepin K.H."/>
            <person name="Bhonagiri V."/>
            <person name="Zhang X."/>
            <person name="Suruliraj S."/>
            <person name="Warren W."/>
            <person name="Mitreva M."/>
            <person name="Mardis E.R."/>
            <person name="Wilson R.K."/>
        </authorList>
    </citation>
    <scope>NUCLEOTIDE SEQUENCE [LARGE SCALE GENOMIC DNA]</scope>
    <source>
        <strain evidence="3 4">F0055</strain>
    </source>
</reference>
<feature type="signal peptide" evidence="1">
    <location>
        <begin position="1"/>
        <end position="22"/>
    </location>
</feature>
<accession>L1N1S8</accession>
<dbReference type="InterPro" id="IPR006179">
    <property type="entry name" value="5_nucleotidase/apyrase"/>
</dbReference>
<keyword evidence="1" id="KW-0732">Signal</keyword>
<dbReference type="PATRIC" id="fig|1127699.3.peg.2019"/>
<dbReference type="SUPFAM" id="SSF55816">
    <property type="entry name" value="5'-nucleotidase (syn. UDP-sugar hydrolase), C-terminal domain"/>
    <property type="match status" value="1"/>
</dbReference>
<dbReference type="InterPro" id="IPR008334">
    <property type="entry name" value="5'-Nucleotdase_C"/>
</dbReference>
<dbReference type="HOGENOM" id="CLU_094493_0_0_10"/>
<dbReference type="Proteomes" id="UP000010433">
    <property type="component" value="Unassembled WGS sequence"/>
</dbReference>
<organism evidence="3 4">
    <name type="scientific">Hoylesella saccharolytica F0055</name>
    <dbReference type="NCBI Taxonomy" id="1127699"/>
    <lineage>
        <taxon>Bacteria</taxon>
        <taxon>Pseudomonadati</taxon>
        <taxon>Bacteroidota</taxon>
        <taxon>Bacteroidia</taxon>
        <taxon>Bacteroidales</taxon>
        <taxon>Prevotellaceae</taxon>
        <taxon>Hoylesella</taxon>
    </lineage>
</organism>
<dbReference type="InterPro" id="IPR036907">
    <property type="entry name" value="5'-Nucleotdase_C_sf"/>
</dbReference>
<proteinExistence type="predicted"/>
<dbReference type="GO" id="GO:0016787">
    <property type="term" value="F:hydrolase activity"/>
    <property type="evidence" value="ECO:0007669"/>
    <property type="project" value="InterPro"/>
</dbReference>
<comment type="caution">
    <text evidence="3">The sequence shown here is derived from an EMBL/GenBank/DDBJ whole genome shotgun (WGS) entry which is preliminary data.</text>
</comment>
<dbReference type="Gene3D" id="3.90.780.10">
    <property type="entry name" value="5'-Nucleotidase, C-terminal domain"/>
    <property type="match status" value="1"/>
</dbReference>
<feature type="chain" id="PRO_5003954113" evidence="1">
    <location>
        <begin position="23"/>
        <end position="257"/>
    </location>
</feature>
<dbReference type="PANTHER" id="PTHR11575:SF24">
    <property type="entry name" value="5'-NUCLEOTIDASE"/>
    <property type="match status" value="1"/>
</dbReference>